<keyword evidence="3" id="KW-1185">Reference proteome</keyword>
<comment type="caution">
    <text evidence="2">The sequence shown here is derived from an EMBL/GenBank/DDBJ whole genome shotgun (WGS) entry which is preliminary data.</text>
</comment>
<name>A0ABR9HYN8_9PSEU</name>
<keyword evidence="1" id="KW-1133">Transmembrane helix</keyword>
<sequence>MKIHGNSSGRRRRRFAVSQFFWLGPGEVLVLDVVRTGRISLGSVLLWVAVALSALTPVAEVRTGVRAGADLVARLVFLPARGWSILVVLLDVAVVARAWYSAGRPRRDGTAR</sequence>
<keyword evidence="1" id="KW-0812">Transmembrane</keyword>
<accession>A0ABR9HYN8</accession>
<dbReference type="EMBL" id="JADBEG010000001">
    <property type="protein sequence ID" value="MBE1495817.1"/>
    <property type="molecule type" value="Genomic_DNA"/>
</dbReference>
<proteinExistence type="predicted"/>
<gene>
    <name evidence="2" type="ORF">H4696_002917</name>
</gene>
<reference evidence="2 3" key="1">
    <citation type="submission" date="2020-10" db="EMBL/GenBank/DDBJ databases">
        <title>Sequencing the genomes of 1000 actinobacteria strains.</title>
        <authorList>
            <person name="Klenk H.-P."/>
        </authorList>
    </citation>
    <scope>NUCLEOTIDE SEQUENCE [LARGE SCALE GENOMIC DNA]</scope>
    <source>
        <strain evidence="2 3">DSM 44653</strain>
    </source>
</reference>
<dbReference type="RefSeq" id="WP_225955687.1">
    <property type="nucleotide sequence ID" value="NZ_JADBEG010000001.1"/>
</dbReference>
<feature type="transmembrane region" description="Helical" evidence="1">
    <location>
        <begin position="40"/>
        <end position="59"/>
    </location>
</feature>
<evidence type="ECO:0000313" key="3">
    <source>
        <dbReference type="Proteomes" id="UP000631670"/>
    </source>
</evidence>
<organism evidence="2 3">
    <name type="scientific">Amycolatopsis lexingtonensis</name>
    <dbReference type="NCBI Taxonomy" id="218822"/>
    <lineage>
        <taxon>Bacteria</taxon>
        <taxon>Bacillati</taxon>
        <taxon>Actinomycetota</taxon>
        <taxon>Actinomycetes</taxon>
        <taxon>Pseudonocardiales</taxon>
        <taxon>Pseudonocardiaceae</taxon>
        <taxon>Amycolatopsis</taxon>
    </lineage>
</organism>
<feature type="transmembrane region" description="Helical" evidence="1">
    <location>
        <begin position="80"/>
        <end position="100"/>
    </location>
</feature>
<dbReference type="Proteomes" id="UP000631670">
    <property type="component" value="Unassembled WGS sequence"/>
</dbReference>
<evidence type="ECO:0000313" key="2">
    <source>
        <dbReference type="EMBL" id="MBE1495817.1"/>
    </source>
</evidence>
<keyword evidence="1" id="KW-0472">Membrane</keyword>
<protein>
    <submittedName>
        <fullName evidence="2">Uncharacterized protein</fullName>
    </submittedName>
</protein>
<evidence type="ECO:0000256" key="1">
    <source>
        <dbReference type="SAM" id="Phobius"/>
    </source>
</evidence>